<dbReference type="GO" id="GO:0016987">
    <property type="term" value="F:sigma factor activity"/>
    <property type="evidence" value="ECO:0007669"/>
    <property type="project" value="UniProtKB-KW"/>
</dbReference>
<dbReference type="InterPro" id="IPR013324">
    <property type="entry name" value="RNA_pol_sigma_r3/r4-like"/>
</dbReference>
<evidence type="ECO:0000256" key="2">
    <source>
        <dbReference type="ARBA" id="ARBA00023015"/>
    </source>
</evidence>
<dbReference type="GO" id="GO:0006352">
    <property type="term" value="P:DNA-templated transcription initiation"/>
    <property type="evidence" value="ECO:0007669"/>
    <property type="project" value="InterPro"/>
</dbReference>
<keyword evidence="2" id="KW-0805">Transcription regulation</keyword>
<gene>
    <name evidence="7" type="ORF">DVR12_19200</name>
</gene>
<dbReference type="Gene3D" id="1.10.1740.10">
    <property type="match status" value="1"/>
</dbReference>
<dbReference type="OrthoDB" id="799938at2"/>
<dbReference type="PANTHER" id="PTHR43133">
    <property type="entry name" value="RNA POLYMERASE ECF-TYPE SIGMA FACTO"/>
    <property type="match status" value="1"/>
</dbReference>
<keyword evidence="8" id="KW-1185">Reference proteome</keyword>
<dbReference type="InterPro" id="IPR013325">
    <property type="entry name" value="RNA_pol_sigma_r2"/>
</dbReference>
<proteinExistence type="inferred from homology"/>
<feature type="domain" description="RNA polymerase sigma factor 70 region 4 type 2" evidence="6">
    <location>
        <begin position="114"/>
        <end position="160"/>
    </location>
</feature>
<accession>A0A3E1Y716</accession>
<dbReference type="InterPro" id="IPR036388">
    <property type="entry name" value="WH-like_DNA-bd_sf"/>
</dbReference>
<sequence>MYFHEAQFNELFLSYKDKVYGFILLMVKDAVHAEELTQEVFLKLWLCRDTLQDVVNLQGYIFTIAKHKTLNHLRKVAYNEQLLKELSVHMKPVVNDVEETVIAKEYVQLLNDGLAQLSVQQRKIYEMSRQGGLTHDQIAAQLNISRNTVKNHLVKSLAFLRQYLLEHTTHASIILTFLLMA</sequence>
<dbReference type="AlphaFoldDB" id="A0A3E1Y716"/>
<evidence type="ECO:0000256" key="3">
    <source>
        <dbReference type="ARBA" id="ARBA00023082"/>
    </source>
</evidence>
<dbReference type="PANTHER" id="PTHR43133:SF46">
    <property type="entry name" value="RNA POLYMERASE SIGMA-70 FACTOR ECF SUBFAMILY"/>
    <property type="match status" value="1"/>
</dbReference>
<comment type="similarity">
    <text evidence="1">Belongs to the sigma-70 factor family. ECF subfamily.</text>
</comment>
<evidence type="ECO:0000259" key="6">
    <source>
        <dbReference type="Pfam" id="PF08281"/>
    </source>
</evidence>
<dbReference type="SUPFAM" id="SSF88946">
    <property type="entry name" value="Sigma2 domain of RNA polymerase sigma factors"/>
    <property type="match status" value="1"/>
</dbReference>
<dbReference type="InterPro" id="IPR039425">
    <property type="entry name" value="RNA_pol_sigma-70-like"/>
</dbReference>
<dbReference type="EMBL" id="QPMM01000010">
    <property type="protein sequence ID" value="RFS20688.1"/>
    <property type="molecule type" value="Genomic_DNA"/>
</dbReference>
<organism evidence="7 8">
    <name type="scientific">Chitinophaga silvatica</name>
    <dbReference type="NCBI Taxonomy" id="2282649"/>
    <lineage>
        <taxon>Bacteria</taxon>
        <taxon>Pseudomonadati</taxon>
        <taxon>Bacteroidota</taxon>
        <taxon>Chitinophagia</taxon>
        <taxon>Chitinophagales</taxon>
        <taxon>Chitinophagaceae</taxon>
        <taxon>Chitinophaga</taxon>
    </lineage>
</organism>
<evidence type="ECO:0000256" key="1">
    <source>
        <dbReference type="ARBA" id="ARBA00010641"/>
    </source>
</evidence>
<dbReference type="RefSeq" id="WP_116977406.1">
    <property type="nucleotide sequence ID" value="NZ_QPMM01000010.1"/>
</dbReference>
<keyword evidence="3" id="KW-0731">Sigma factor</keyword>
<dbReference type="InterPro" id="IPR014327">
    <property type="entry name" value="RNA_pol_sigma70_bacteroid"/>
</dbReference>
<dbReference type="Pfam" id="PF08281">
    <property type="entry name" value="Sigma70_r4_2"/>
    <property type="match status" value="1"/>
</dbReference>
<evidence type="ECO:0000313" key="8">
    <source>
        <dbReference type="Proteomes" id="UP000260644"/>
    </source>
</evidence>
<dbReference type="InterPro" id="IPR013249">
    <property type="entry name" value="RNA_pol_sigma70_r4_t2"/>
</dbReference>
<name>A0A3E1Y716_9BACT</name>
<dbReference type="NCBIfam" id="TIGR02937">
    <property type="entry name" value="sigma70-ECF"/>
    <property type="match status" value="1"/>
</dbReference>
<dbReference type="InterPro" id="IPR007627">
    <property type="entry name" value="RNA_pol_sigma70_r2"/>
</dbReference>
<feature type="domain" description="RNA polymerase sigma-70 region 2" evidence="5">
    <location>
        <begin position="11"/>
        <end position="75"/>
    </location>
</feature>
<evidence type="ECO:0000313" key="7">
    <source>
        <dbReference type="EMBL" id="RFS20688.1"/>
    </source>
</evidence>
<dbReference type="SUPFAM" id="SSF88659">
    <property type="entry name" value="Sigma3 and sigma4 domains of RNA polymerase sigma factors"/>
    <property type="match status" value="1"/>
</dbReference>
<dbReference type="GO" id="GO:0003677">
    <property type="term" value="F:DNA binding"/>
    <property type="evidence" value="ECO:0007669"/>
    <property type="project" value="InterPro"/>
</dbReference>
<keyword evidence="4" id="KW-0804">Transcription</keyword>
<dbReference type="Pfam" id="PF04542">
    <property type="entry name" value="Sigma70_r2"/>
    <property type="match status" value="1"/>
</dbReference>
<dbReference type="Gene3D" id="1.10.10.10">
    <property type="entry name" value="Winged helix-like DNA-binding domain superfamily/Winged helix DNA-binding domain"/>
    <property type="match status" value="1"/>
</dbReference>
<dbReference type="InterPro" id="IPR014284">
    <property type="entry name" value="RNA_pol_sigma-70_dom"/>
</dbReference>
<dbReference type="Proteomes" id="UP000260644">
    <property type="component" value="Unassembled WGS sequence"/>
</dbReference>
<evidence type="ECO:0000259" key="5">
    <source>
        <dbReference type="Pfam" id="PF04542"/>
    </source>
</evidence>
<comment type="caution">
    <text evidence="7">The sequence shown here is derived from an EMBL/GenBank/DDBJ whole genome shotgun (WGS) entry which is preliminary data.</text>
</comment>
<protein>
    <submittedName>
        <fullName evidence="7">RNA polymerase sigma-70 factor</fullName>
    </submittedName>
</protein>
<reference evidence="7 8" key="1">
    <citation type="submission" date="2018-07" db="EMBL/GenBank/DDBJ databases">
        <title>Chitinophaga K2CV101002-2 sp. nov., isolated from a monsoon evergreen broad-leaved forest soil.</title>
        <authorList>
            <person name="Lv Y."/>
        </authorList>
    </citation>
    <scope>NUCLEOTIDE SEQUENCE [LARGE SCALE GENOMIC DNA]</scope>
    <source>
        <strain evidence="7 8">GDMCC 1.1288</strain>
    </source>
</reference>
<dbReference type="NCBIfam" id="TIGR02985">
    <property type="entry name" value="Sig70_bacteroi1"/>
    <property type="match status" value="1"/>
</dbReference>
<evidence type="ECO:0000256" key="4">
    <source>
        <dbReference type="ARBA" id="ARBA00023163"/>
    </source>
</evidence>